<dbReference type="GO" id="GO:0045333">
    <property type="term" value="P:cellular respiration"/>
    <property type="evidence" value="ECO:0007669"/>
    <property type="project" value="InterPro"/>
</dbReference>
<dbReference type="Proteomes" id="UP000255460">
    <property type="component" value="Unassembled WGS sequence"/>
</dbReference>
<dbReference type="NCBIfam" id="NF007999">
    <property type="entry name" value="PRK10724.1"/>
    <property type="match status" value="1"/>
</dbReference>
<dbReference type="PANTHER" id="PTHR12901">
    <property type="entry name" value="SPERM PROTEIN HOMOLOG"/>
    <property type="match status" value="1"/>
</dbReference>
<organism evidence="5 6">
    <name type="scientific">Escherichia coli</name>
    <dbReference type="NCBI Taxonomy" id="562"/>
    <lineage>
        <taxon>Bacteria</taxon>
        <taxon>Pseudomonadati</taxon>
        <taxon>Pseudomonadota</taxon>
        <taxon>Gammaproteobacteria</taxon>
        <taxon>Enterobacterales</taxon>
        <taxon>Enterobacteriaceae</taxon>
        <taxon>Escherichia</taxon>
    </lineage>
</organism>
<dbReference type="Gene3D" id="3.30.530.20">
    <property type="match status" value="1"/>
</dbReference>
<feature type="domain" description="Coenzyme Q-binding protein COQ10 START" evidence="4">
    <location>
        <begin position="23"/>
        <end position="148"/>
    </location>
</feature>
<comment type="subunit">
    <text evidence="3">Associates with 50S ribosomes.</text>
</comment>
<protein>
    <submittedName>
        <fullName evidence="5">Putative oligoketide cyclase/lipid transport protein</fullName>
    </submittedName>
</protein>
<proteinExistence type="inferred from homology"/>
<dbReference type="InterPro" id="IPR005031">
    <property type="entry name" value="COQ10_START"/>
</dbReference>
<dbReference type="FunFam" id="3.30.530.20:FF:000005">
    <property type="entry name" value="Type II toxin-antitoxin system toxin RatA"/>
    <property type="match status" value="1"/>
</dbReference>
<accession>A0A376KNR8</accession>
<gene>
    <name evidence="5" type="primary">yfjG</name>
    <name evidence="5" type="ORF">NCTC10418_01983</name>
</gene>
<reference evidence="5 6" key="1">
    <citation type="submission" date="2018-06" db="EMBL/GenBank/DDBJ databases">
        <authorList>
            <consortium name="Pathogen Informatics"/>
            <person name="Doyle S."/>
        </authorList>
    </citation>
    <scope>NUCLEOTIDE SEQUENCE [LARGE SCALE GENOMIC DNA]</scope>
    <source>
        <strain evidence="5 6">NCTC10418</strain>
    </source>
</reference>
<dbReference type="InterPro" id="IPR044996">
    <property type="entry name" value="COQ10-like"/>
</dbReference>
<dbReference type="PANTHER" id="PTHR12901:SF10">
    <property type="entry name" value="COENZYME Q-BINDING PROTEIN COQ10, MITOCHONDRIAL"/>
    <property type="match status" value="1"/>
</dbReference>
<name>A0A376KNR8_ECOLX</name>
<dbReference type="InterPro" id="IPR023393">
    <property type="entry name" value="START-like_dom_sf"/>
</dbReference>
<evidence type="ECO:0000313" key="5">
    <source>
        <dbReference type="EMBL" id="STE84298.1"/>
    </source>
</evidence>
<sequence length="177" mass="20005">MILFVGFLLMEIVMPQISRTALVPYSAEQMYQLVNDVQSYPQFLPGCTGSRILESTPGQMTAAVDVSKAGISKTFTTRNQLTSNQSILMNLVDGPFKKLIGGWKFTPLSQEACRIEFHLDFEFTNKLIELAFGRVFKELASNMVQAFTVRAKEVYSARVKLPLRWLMRYLRSSTCSA</sequence>
<dbReference type="CDD" id="cd07813">
    <property type="entry name" value="COQ10p_like"/>
    <property type="match status" value="1"/>
</dbReference>
<evidence type="ECO:0000256" key="3">
    <source>
        <dbReference type="ARBA" id="ARBA00065173"/>
    </source>
</evidence>
<dbReference type="SUPFAM" id="SSF55961">
    <property type="entry name" value="Bet v1-like"/>
    <property type="match status" value="1"/>
</dbReference>
<dbReference type="GO" id="GO:0048039">
    <property type="term" value="F:ubiquinone binding"/>
    <property type="evidence" value="ECO:0007669"/>
    <property type="project" value="InterPro"/>
</dbReference>
<evidence type="ECO:0000256" key="2">
    <source>
        <dbReference type="ARBA" id="ARBA00022649"/>
    </source>
</evidence>
<comment type="similarity">
    <text evidence="1">Belongs to the ribosome association toxin RatA family.</text>
</comment>
<keyword evidence="2" id="KW-1277">Toxin-antitoxin system</keyword>
<dbReference type="Pfam" id="PF03364">
    <property type="entry name" value="Polyketide_cyc"/>
    <property type="match status" value="1"/>
</dbReference>
<dbReference type="EMBL" id="UFZQ01000001">
    <property type="protein sequence ID" value="STE84298.1"/>
    <property type="molecule type" value="Genomic_DNA"/>
</dbReference>
<evidence type="ECO:0000256" key="1">
    <source>
        <dbReference type="ARBA" id="ARBA00008918"/>
    </source>
</evidence>
<evidence type="ECO:0000313" key="6">
    <source>
        <dbReference type="Proteomes" id="UP000255460"/>
    </source>
</evidence>
<evidence type="ECO:0000259" key="4">
    <source>
        <dbReference type="Pfam" id="PF03364"/>
    </source>
</evidence>
<dbReference type="AlphaFoldDB" id="A0A376KNR8"/>